<dbReference type="AlphaFoldDB" id="A0A2P6N833"/>
<evidence type="ECO:0000313" key="2">
    <source>
        <dbReference type="Proteomes" id="UP000241769"/>
    </source>
</evidence>
<comment type="caution">
    <text evidence="1">The sequence shown here is derived from an EMBL/GenBank/DDBJ whole genome shotgun (WGS) entry which is preliminary data.</text>
</comment>
<dbReference type="Proteomes" id="UP000241769">
    <property type="component" value="Unassembled WGS sequence"/>
</dbReference>
<reference evidence="1 2" key="1">
    <citation type="journal article" date="2018" name="Genome Biol. Evol.">
        <title>Multiple Roots of Fruiting Body Formation in Amoebozoa.</title>
        <authorList>
            <person name="Hillmann F."/>
            <person name="Forbes G."/>
            <person name="Novohradska S."/>
            <person name="Ferling I."/>
            <person name="Riege K."/>
            <person name="Groth M."/>
            <person name="Westermann M."/>
            <person name="Marz M."/>
            <person name="Spaller T."/>
            <person name="Winckler T."/>
            <person name="Schaap P."/>
            <person name="Glockner G."/>
        </authorList>
    </citation>
    <scope>NUCLEOTIDE SEQUENCE [LARGE SCALE GENOMIC DNA]</scope>
    <source>
        <strain evidence="1 2">Jena</strain>
    </source>
</reference>
<keyword evidence="2" id="KW-1185">Reference proteome</keyword>
<dbReference type="InParanoid" id="A0A2P6N833"/>
<proteinExistence type="predicted"/>
<dbReference type="EMBL" id="MDYQ01000161">
    <property type="protein sequence ID" value="PRP80110.1"/>
    <property type="molecule type" value="Genomic_DNA"/>
</dbReference>
<gene>
    <name evidence="1" type="ORF">PROFUN_12264</name>
</gene>
<organism evidence="1 2">
    <name type="scientific">Planoprotostelium fungivorum</name>
    <dbReference type="NCBI Taxonomy" id="1890364"/>
    <lineage>
        <taxon>Eukaryota</taxon>
        <taxon>Amoebozoa</taxon>
        <taxon>Evosea</taxon>
        <taxon>Variosea</taxon>
        <taxon>Cavosteliida</taxon>
        <taxon>Cavosteliaceae</taxon>
        <taxon>Planoprotostelium</taxon>
    </lineage>
</organism>
<accession>A0A2P6N833</accession>
<name>A0A2P6N833_9EUKA</name>
<evidence type="ECO:0000313" key="1">
    <source>
        <dbReference type="EMBL" id="PRP80110.1"/>
    </source>
</evidence>
<sequence>MIDLISIILLIAALPSTFQAILLIGLCICAMLVYTIGGSASGSIPDRAPPFTISYSWHFTRVLTAHDHTEPIQARIAPVSACYCICSQ</sequence>
<protein>
    <submittedName>
        <fullName evidence="1">Uncharacterized protein</fullName>
    </submittedName>
</protein>